<feature type="repeat" description="ANK" evidence="1">
    <location>
        <begin position="124"/>
        <end position="156"/>
    </location>
</feature>
<reference evidence="3" key="1">
    <citation type="submission" date="2016-06" db="EMBL/GenBank/DDBJ databases">
        <title>Parallel loss of symbiosis genes in relatives of nitrogen-fixing non-legume Parasponia.</title>
        <authorList>
            <person name="Van Velzen R."/>
            <person name="Holmer R."/>
            <person name="Bu F."/>
            <person name="Rutten L."/>
            <person name="Van Zeijl A."/>
            <person name="Liu W."/>
            <person name="Santuari L."/>
            <person name="Cao Q."/>
            <person name="Sharma T."/>
            <person name="Shen D."/>
            <person name="Roswanjaya Y."/>
            <person name="Wardhani T."/>
            <person name="Kalhor M.S."/>
            <person name="Jansen J."/>
            <person name="Van den Hoogen J."/>
            <person name="Gungor B."/>
            <person name="Hartog M."/>
            <person name="Hontelez J."/>
            <person name="Verver J."/>
            <person name="Yang W.-C."/>
            <person name="Schijlen E."/>
            <person name="Repin R."/>
            <person name="Schilthuizen M."/>
            <person name="Schranz E."/>
            <person name="Heidstra R."/>
            <person name="Miyata K."/>
            <person name="Fedorova E."/>
            <person name="Kohlen W."/>
            <person name="Bisseling T."/>
            <person name="Smit S."/>
            <person name="Geurts R."/>
        </authorList>
    </citation>
    <scope>NUCLEOTIDE SEQUENCE [LARGE SCALE GENOMIC DNA]</scope>
    <source>
        <strain evidence="3">cv. RG33-2</strain>
    </source>
</reference>
<feature type="repeat" description="ANK" evidence="1">
    <location>
        <begin position="47"/>
        <end position="69"/>
    </location>
</feature>
<keyword evidence="3" id="KW-1185">Reference proteome</keyword>
<evidence type="ECO:0000313" key="2">
    <source>
        <dbReference type="EMBL" id="PON98125.1"/>
    </source>
</evidence>
<dbReference type="InParanoid" id="A0A2P5FK06"/>
<dbReference type="Proteomes" id="UP000237000">
    <property type="component" value="Unassembled WGS sequence"/>
</dbReference>
<gene>
    <name evidence="2" type="ORF">TorRG33x02_061990</name>
</gene>
<keyword evidence="1" id="KW-0040">ANK repeat</keyword>
<dbReference type="PANTHER" id="PTHR24121">
    <property type="entry name" value="NO MECHANORECEPTOR POTENTIAL C, ISOFORM D-RELATED"/>
    <property type="match status" value="1"/>
</dbReference>
<evidence type="ECO:0000256" key="1">
    <source>
        <dbReference type="PROSITE-ProRule" id="PRU00023"/>
    </source>
</evidence>
<dbReference type="SUPFAM" id="SSF48403">
    <property type="entry name" value="Ankyrin repeat"/>
    <property type="match status" value="1"/>
</dbReference>
<dbReference type="Pfam" id="PF00023">
    <property type="entry name" value="Ank"/>
    <property type="match status" value="1"/>
</dbReference>
<organism evidence="2 3">
    <name type="scientific">Trema orientale</name>
    <name type="common">Charcoal tree</name>
    <name type="synonym">Celtis orientalis</name>
    <dbReference type="NCBI Taxonomy" id="63057"/>
    <lineage>
        <taxon>Eukaryota</taxon>
        <taxon>Viridiplantae</taxon>
        <taxon>Streptophyta</taxon>
        <taxon>Embryophyta</taxon>
        <taxon>Tracheophyta</taxon>
        <taxon>Spermatophyta</taxon>
        <taxon>Magnoliopsida</taxon>
        <taxon>eudicotyledons</taxon>
        <taxon>Gunneridae</taxon>
        <taxon>Pentapetalae</taxon>
        <taxon>rosids</taxon>
        <taxon>fabids</taxon>
        <taxon>Rosales</taxon>
        <taxon>Cannabaceae</taxon>
        <taxon>Trema</taxon>
    </lineage>
</organism>
<dbReference type="Gene3D" id="1.25.40.20">
    <property type="entry name" value="Ankyrin repeat-containing domain"/>
    <property type="match status" value="1"/>
</dbReference>
<dbReference type="Pfam" id="PF12796">
    <property type="entry name" value="Ank_2"/>
    <property type="match status" value="1"/>
</dbReference>
<evidence type="ECO:0000313" key="3">
    <source>
        <dbReference type="Proteomes" id="UP000237000"/>
    </source>
</evidence>
<protein>
    <submittedName>
        <fullName evidence="2">Transmembrane protein</fullName>
    </submittedName>
</protein>
<dbReference type="SMART" id="SM00248">
    <property type="entry name" value="ANK"/>
    <property type="match status" value="4"/>
</dbReference>
<comment type="caution">
    <text evidence="2">The sequence shown here is derived from an EMBL/GenBank/DDBJ whole genome shotgun (WGS) entry which is preliminary data.</text>
</comment>
<keyword evidence="2" id="KW-0812">Transmembrane</keyword>
<name>A0A2P5FK06_TREOI</name>
<dbReference type="PANTHER" id="PTHR24121:SF15">
    <property type="entry name" value="ANKYRIN REPEAT PROTEIN"/>
    <property type="match status" value="1"/>
</dbReference>
<sequence length="315" mass="34977">MANDKRGANDMREIIWELRSAMQSGWDAVVKLYMSDPRPHLTTISGSGYTALHVAVADGEEDIVQKLVDAIKSHWYVNNAFKVPRDVINMKEESGGLFFCLPEADEIKDGETVINSPLGIKNSKGNTPLHLAASIGNVRMCKYITDVGYEALLEDCNDAGESPLFLAALHGRKEAFLFLNSLLKTQASENHVNKRNNRDTILHCAVSGDYFDLAFQILQLYPNLATSVNVHGKTPLHILASKPSAFKSACTFGLWKAVIYECIIVEKLQQNSKWDPASLIEDCSGTHPKPETYPANYIPLVRCFGVLWEFVMIGT</sequence>
<dbReference type="InterPro" id="IPR036770">
    <property type="entry name" value="Ankyrin_rpt-contain_sf"/>
</dbReference>
<keyword evidence="2" id="KW-0472">Membrane</keyword>
<dbReference type="OrthoDB" id="1194119at2759"/>
<dbReference type="AlphaFoldDB" id="A0A2P5FK06"/>
<accession>A0A2P5FK06</accession>
<dbReference type="EMBL" id="JXTC01000027">
    <property type="protein sequence ID" value="PON98125.1"/>
    <property type="molecule type" value="Genomic_DNA"/>
</dbReference>
<feature type="repeat" description="ANK" evidence="1">
    <location>
        <begin position="159"/>
        <end position="194"/>
    </location>
</feature>
<dbReference type="InterPro" id="IPR002110">
    <property type="entry name" value="Ankyrin_rpt"/>
</dbReference>
<proteinExistence type="predicted"/>
<dbReference type="STRING" id="63057.A0A2P5FK06"/>
<dbReference type="PROSITE" id="PS50088">
    <property type="entry name" value="ANK_REPEAT"/>
    <property type="match status" value="3"/>
</dbReference>
<dbReference type="PROSITE" id="PS50297">
    <property type="entry name" value="ANK_REP_REGION"/>
    <property type="match status" value="2"/>
</dbReference>